<feature type="transmembrane region" description="Helical" evidence="15">
    <location>
        <begin position="191"/>
        <end position="210"/>
    </location>
</feature>
<evidence type="ECO:0000256" key="9">
    <source>
        <dbReference type="ARBA" id="ARBA00022824"/>
    </source>
</evidence>
<dbReference type="Gene3D" id="2.80.10.50">
    <property type="match status" value="1"/>
</dbReference>
<organism evidence="17 18">
    <name type="scientific">Wickerhamomyces anomalus (strain ATCC 58044 / CBS 1984 / NCYC 433 / NRRL Y-366-8)</name>
    <name type="common">Yeast</name>
    <name type="synonym">Hansenula anomala</name>
    <dbReference type="NCBI Taxonomy" id="683960"/>
    <lineage>
        <taxon>Eukaryota</taxon>
        <taxon>Fungi</taxon>
        <taxon>Dikarya</taxon>
        <taxon>Ascomycota</taxon>
        <taxon>Saccharomycotina</taxon>
        <taxon>Saccharomycetes</taxon>
        <taxon>Phaffomycetales</taxon>
        <taxon>Wickerhamomycetaceae</taxon>
        <taxon>Wickerhamomyces</taxon>
    </lineage>
</organism>
<keyword evidence="5 15" id="KW-0328">Glycosyltransferase</keyword>
<dbReference type="Pfam" id="PF02815">
    <property type="entry name" value="MIR"/>
    <property type="match status" value="1"/>
</dbReference>
<evidence type="ECO:0000256" key="2">
    <source>
        <dbReference type="ARBA" id="ARBA00004922"/>
    </source>
</evidence>
<keyword evidence="8" id="KW-0677">Repeat</keyword>
<dbReference type="EC" id="2.4.1.109" evidence="4 15"/>
<evidence type="ECO:0000256" key="7">
    <source>
        <dbReference type="ARBA" id="ARBA00022692"/>
    </source>
</evidence>
<dbReference type="SMART" id="SM00472">
    <property type="entry name" value="MIR"/>
    <property type="match status" value="3"/>
</dbReference>
<dbReference type="Pfam" id="PF02366">
    <property type="entry name" value="PMT"/>
    <property type="match status" value="1"/>
</dbReference>
<dbReference type="GeneID" id="30201613"/>
<evidence type="ECO:0000256" key="8">
    <source>
        <dbReference type="ARBA" id="ARBA00022737"/>
    </source>
</evidence>
<dbReference type="EMBL" id="KV454208">
    <property type="protein sequence ID" value="ODQ62175.1"/>
    <property type="molecule type" value="Genomic_DNA"/>
</dbReference>
<dbReference type="CDD" id="cd23283">
    <property type="entry name" value="beta-trefoil_MIR_PMT1-like"/>
    <property type="match status" value="1"/>
</dbReference>
<evidence type="ECO:0000256" key="4">
    <source>
        <dbReference type="ARBA" id="ARBA00012839"/>
    </source>
</evidence>
<dbReference type="InterPro" id="IPR027005">
    <property type="entry name" value="PMT-like"/>
</dbReference>
<accession>A0A1E3P9T1</accession>
<feature type="domain" description="MIR" evidence="16">
    <location>
        <begin position="331"/>
        <end position="385"/>
    </location>
</feature>
<dbReference type="GO" id="GO:0004169">
    <property type="term" value="F:dolichyl-phosphate-mannose-protein mannosyltransferase activity"/>
    <property type="evidence" value="ECO:0007669"/>
    <property type="project" value="UniProtKB-UniRule"/>
</dbReference>
<feature type="transmembrane region" description="Helical" evidence="15">
    <location>
        <begin position="248"/>
        <end position="270"/>
    </location>
</feature>
<evidence type="ECO:0000256" key="5">
    <source>
        <dbReference type="ARBA" id="ARBA00022676"/>
    </source>
</evidence>
<feature type="transmembrane region" description="Helical" evidence="15">
    <location>
        <begin position="142"/>
        <end position="161"/>
    </location>
</feature>
<reference evidence="17 18" key="1">
    <citation type="journal article" date="2016" name="Proc. Natl. Acad. Sci. U.S.A.">
        <title>Comparative genomics of biotechnologically important yeasts.</title>
        <authorList>
            <person name="Riley R."/>
            <person name="Haridas S."/>
            <person name="Wolfe K.H."/>
            <person name="Lopes M.R."/>
            <person name="Hittinger C.T."/>
            <person name="Goeker M."/>
            <person name="Salamov A.A."/>
            <person name="Wisecaver J.H."/>
            <person name="Long T.M."/>
            <person name="Calvey C.H."/>
            <person name="Aerts A.L."/>
            <person name="Barry K.W."/>
            <person name="Choi C."/>
            <person name="Clum A."/>
            <person name="Coughlan A.Y."/>
            <person name="Deshpande S."/>
            <person name="Douglass A.P."/>
            <person name="Hanson S.J."/>
            <person name="Klenk H.-P."/>
            <person name="LaButti K.M."/>
            <person name="Lapidus A."/>
            <person name="Lindquist E.A."/>
            <person name="Lipzen A.M."/>
            <person name="Meier-Kolthoff J.P."/>
            <person name="Ohm R.A."/>
            <person name="Otillar R.P."/>
            <person name="Pangilinan J.L."/>
            <person name="Peng Y."/>
            <person name="Rokas A."/>
            <person name="Rosa C.A."/>
            <person name="Scheuner C."/>
            <person name="Sibirny A.A."/>
            <person name="Slot J.C."/>
            <person name="Stielow J.B."/>
            <person name="Sun H."/>
            <person name="Kurtzman C.P."/>
            <person name="Blackwell M."/>
            <person name="Grigoriev I.V."/>
            <person name="Jeffries T.W."/>
        </authorList>
    </citation>
    <scope>NUCLEOTIDE SEQUENCE [LARGE SCALE GENOMIC DNA]</scope>
    <source>
        <strain evidence="18">ATCC 58044 / CBS 1984 / NCYC 433 / NRRL Y-366-8</strain>
    </source>
</reference>
<dbReference type="InterPro" id="IPR003342">
    <property type="entry name" value="ArnT-like_N"/>
</dbReference>
<evidence type="ECO:0000256" key="12">
    <source>
        <dbReference type="ARBA" id="ARBA00023180"/>
    </source>
</evidence>
<keyword evidence="11 15" id="KW-0472">Membrane</keyword>
<gene>
    <name evidence="17" type="ORF">WICANDRAFT_76353</name>
</gene>
<evidence type="ECO:0000256" key="1">
    <source>
        <dbReference type="ARBA" id="ARBA00004477"/>
    </source>
</evidence>
<keyword evidence="6 15" id="KW-0808">Transferase</keyword>
<feature type="transmembrane region" description="Helical" evidence="15">
    <location>
        <begin position="692"/>
        <end position="709"/>
    </location>
</feature>
<feature type="transmembrane region" description="Helical" evidence="15">
    <location>
        <begin position="222"/>
        <end position="242"/>
    </location>
</feature>
<keyword evidence="18" id="KW-1185">Reference proteome</keyword>
<keyword evidence="7 15" id="KW-0812">Transmembrane</keyword>
<keyword evidence="12" id="KW-0325">Glycoprotein</keyword>
<dbReference type="Proteomes" id="UP000094112">
    <property type="component" value="Unassembled WGS sequence"/>
</dbReference>
<evidence type="ECO:0000313" key="17">
    <source>
        <dbReference type="EMBL" id="ODQ62175.1"/>
    </source>
</evidence>
<feature type="transmembrane region" description="Helical" evidence="15">
    <location>
        <begin position="635"/>
        <end position="652"/>
    </location>
</feature>
<comment type="similarity">
    <text evidence="3 15">Belongs to the glycosyltransferase 39 family.</text>
</comment>
<comment type="catalytic activity">
    <reaction evidence="13 15">
        <text>a di-trans,poly-cis-dolichyl beta-D-mannosyl phosphate + L-threonyl-[protein] = 3-O-(alpha-D-mannosyl)-L-threonyl-[protein] + a di-trans,poly-cis-dolichyl phosphate + H(+)</text>
        <dbReference type="Rhea" id="RHEA:53396"/>
        <dbReference type="Rhea" id="RHEA-COMP:11060"/>
        <dbReference type="Rhea" id="RHEA-COMP:13547"/>
        <dbReference type="Rhea" id="RHEA-COMP:19498"/>
        <dbReference type="Rhea" id="RHEA-COMP:19501"/>
        <dbReference type="ChEBI" id="CHEBI:15378"/>
        <dbReference type="ChEBI" id="CHEBI:30013"/>
        <dbReference type="ChEBI" id="CHEBI:57683"/>
        <dbReference type="ChEBI" id="CHEBI:58211"/>
        <dbReference type="ChEBI" id="CHEBI:137323"/>
        <dbReference type="EC" id="2.4.1.109"/>
    </reaction>
</comment>
<dbReference type="InterPro" id="IPR036300">
    <property type="entry name" value="MIR_dom_sf"/>
</dbReference>
<dbReference type="InterPro" id="IPR032421">
    <property type="entry name" value="PMT_4TMC"/>
</dbReference>
<dbReference type="RefSeq" id="XP_019041382.1">
    <property type="nucleotide sequence ID" value="XM_019184367.1"/>
</dbReference>
<comment type="subcellular location">
    <subcellularLocation>
        <location evidence="1 15">Endoplasmic reticulum membrane</location>
        <topology evidence="1 15">Multi-pass membrane protein</topology>
    </subcellularLocation>
</comment>
<dbReference type="STRING" id="683960.A0A1E3P9T1"/>
<dbReference type="OrthoDB" id="292747at2759"/>
<feature type="domain" description="MIR" evidence="16">
    <location>
        <begin position="394"/>
        <end position="453"/>
    </location>
</feature>
<proteinExistence type="inferred from homology"/>
<keyword evidence="9 15" id="KW-0256">Endoplasmic reticulum</keyword>
<evidence type="ECO:0000259" key="16">
    <source>
        <dbReference type="PROSITE" id="PS50919"/>
    </source>
</evidence>
<dbReference type="PANTHER" id="PTHR10050:SF50">
    <property type="entry name" value="DOLICHYL-PHOSPHATE-MANNOSE--PROTEIN MANNOSYLTRANSFERASE 1-RELATED"/>
    <property type="match status" value="1"/>
</dbReference>
<dbReference type="UniPathway" id="UPA00378"/>
<evidence type="ECO:0000256" key="11">
    <source>
        <dbReference type="ARBA" id="ARBA00023136"/>
    </source>
</evidence>
<evidence type="ECO:0000256" key="10">
    <source>
        <dbReference type="ARBA" id="ARBA00022989"/>
    </source>
</evidence>
<dbReference type="PANTHER" id="PTHR10050">
    <property type="entry name" value="DOLICHYL-PHOSPHATE-MANNOSE--PROTEIN MANNOSYLTRANSFERASE"/>
    <property type="match status" value="1"/>
</dbReference>
<dbReference type="SUPFAM" id="SSF82109">
    <property type="entry name" value="MIR domain"/>
    <property type="match status" value="1"/>
</dbReference>
<evidence type="ECO:0000256" key="15">
    <source>
        <dbReference type="RuleBase" id="RU367007"/>
    </source>
</evidence>
<feature type="transmembrane region" description="Helical" evidence="15">
    <location>
        <begin position="168"/>
        <end position="185"/>
    </location>
</feature>
<feature type="transmembrane region" description="Helical" evidence="15">
    <location>
        <begin position="595"/>
        <end position="614"/>
    </location>
</feature>
<feature type="transmembrane region" description="Helical" evidence="15">
    <location>
        <begin position="58"/>
        <end position="76"/>
    </location>
</feature>
<dbReference type="GO" id="GO:0005789">
    <property type="term" value="C:endoplasmic reticulum membrane"/>
    <property type="evidence" value="ECO:0007669"/>
    <property type="project" value="UniProtKB-SubCell"/>
</dbReference>
<evidence type="ECO:0000313" key="18">
    <source>
        <dbReference type="Proteomes" id="UP000094112"/>
    </source>
</evidence>
<evidence type="ECO:0000256" key="6">
    <source>
        <dbReference type="ARBA" id="ARBA00022679"/>
    </source>
</evidence>
<comment type="function">
    <text evidence="15">Transfers mannose from Dol-P-mannose to Ser or Thr residues on proteins.</text>
</comment>
<evidence type="ECO:0000256" key="3">
    <source>
        <dbReference type="ARBA" id="ARBA00007222"/>
    </source>
</evidence>
<feature type="transmembrane region" description="Helical" evidence="15">
    <location>
        <begin position="282"/>
        <end position="304"/>
    </location>
</feature>
<keyword evidence="10 15" id="KW-1133">Transmembrane helix</keyword>
<feature type="domain" description="MIR" evidence="16">
    <location>
        <begin position="463"/>
        <end position="519"/>
    </location>
</feature>
<protein>
    <recommendedName>
        <fullName evidence="4 15">Dolichyl-phosphate-mannose--protein mannosyltransferase</fullName>
        <ecNumber evidence="4 15">2.4.1.109</ecNumber>
    </recommendedName>
</protein>
<evidence type="ECO:0000256" key="14">
    <source>
        <dbReference type="ARBA" id="ARBA00045102"/>
    </source>
</evidence>
<feature type="transmembrane region" description="Helical" evidence="15">
    <location>
        <begin position="664"/>
        <end position="685"/>
    </location>
</feature>
<dbReference type="Pfam" id="PF16192">
    <property type="entry name" value="PMT_4TMC"/>
    <property type="match status" value="1"/>
</dbReference>
<dbReference type="AlphaFoldDB" id="A0A1E3P9T1"/>
<dbReference type="InterPro" id="IPR016093">
    <property type="entry name" value="MIR_motif"/>
</dbReference>
<name>A0A1E3P9T1_WICAA</name>
<comment type="catalytic activity">
    <reaction evidence="14 15">
        <text>a di-trans,poly-cis-dolichyl beta-D-mannosyl phosphate + L-seryl-[protein] = 3-O-(alpha-D-mannosyl)-L-seryl-[protein] + a di-trans,poly-cis-dolichyl phosphate + H(+)</text>
        <dbReference type="Rhea" id="RHEA:17377"/>
        <dbReference type="Rhea" id="RHEA-COMP:9863"/>
        <dbReference type="Rhea" id="RHEA-COMP:13546"/>
        <dbReference type="Rhea" id="RHEA-COMP:19498"/>
        <dbReference type="Rhea" id="RHEA-COMP:19501"/>
        <dbReference type="ChEBI" id="CHEBI:15378"/>
        <dbReference type="ChEBI" id="CHEBI:29999"/>
        <dbReference type="ChEBI" id="CHEBI:57683"/>
        <dbReference type="ChEBI" id="CHEBI:58211"/>
        <dbReference type="ChEBI" id="CHEBI:137321"/>
        <dbReference type="EC" id="2.4.1.109"/>
    </reaction>
</comment>
<evidence type="ECO:0000256" key="13">
    <source>
        <dbReference type="ARBA" id="ARBA00045085"/>
    </source>
</evidence>
<sequence>MAPKKTRQQTNEKSSHVEELDPVTEFVFEKGVDRPFLITTPPPNLSHLRSVTTFKERLFLAALVIFALFIRLQILYQPNSVVFDEVHFGGFAKKYILGTFFMDVHPPLAKLLFAGVASLAGFKGDFGFEKIGDVYPETTPYFWMRAFPAVLGVGTVVLLYLTLRASGVRPLVAFITGLIFTYENANVTISRYILLDSPLIFFISAAVYGAKRFENEIPFSFQWYRALVSTGVALGLALSSKWVGLFTVAWVGALNVWDLWFLIGDLTVPVCKIFKHTIARGLILLGIPLVLYLTFFAVHFKVLYKEGDGAAFMSSAFRSTLQGNKIPGNILADVGVGSVISIRHIDTQGGYLHSHDSLYETGSKQQQITLYPHLDTNNNWLVELYDATEAPTSFQQIQDGTKIRLKHILTGRRLHSHDHKCPVTENDWQKEVSAYGYEGFEGDANDDFVVEIQKAYTKSPDAQQNLTALQSVIRLRHAMTGCYLFSHEVKLPKWGFEQQEVTCATQGVLSKSLWYVEQNENPFLPADARRVNYKQPSLIEKTIEAHQRMWHINQNLNAPHNWQSLPNTWPLLSRGINYWGEDNRQIYLLGNAPTWWASTAVIVIFAVYAATQILRWQKGASVGVDRHIYNFNVQTFKYILGWIIHFAPSFLMGRQLFLHHYLPAYYFAILTLGHFLDIIVSYIFAKKRSIGYTLIIIFSLISFLFYVNYSPLIYGTPWTKAQCEASKLVDTWDYDCNKFHESLSDYNIPPKIFEPSESYGGAQPIASQQNVGGQQVLQG</sequence>
<dbReference type="PROSITE" id="PS50919">
    <property type="entry name" value="MIR"/>
    <property type="match status" value="3"/>
</dbReference>
<comment type="pathway">
    <text evidence="2 15">Protein modification; protein glycosylation.</text>
</comment>